<evidence type="ECO:0000256" key="1">
    <source>
        <dbReference type="SAM" id="Phobius"/>
    </source>
</evidence>
<evidence type="ECO:0000313" key="3">
    <source>
        <dbReference type="Proteomes" id="UP000194420"/>
    </source>
</evidence>
<proteinExistence type="predicted"/>
<sequence length="74" mass="7839">MINLVSLRRHARQIMMVGSLGILAGAGIMVHGEMNFGDGVLIAGIVLFIIGVILLAQTPTGDTDMDDYLDGNPE</sequence>
<accession>A0A1Y6FJP9</accession>
<dbReference type="AlphaFoldDB" id="A0A1Y6FJP9"/>
<reference evidence="3" key="1">
    <citation type="submission" date="2017-04" db="EMBL/GenBank/DDBJ databases">
        <authorList>
            <person name="Varghese N."/>
            <person name="Submissions S."/>
        </authorList>
    </citation>
    <scope>NUCLEOTIDE SEQUENCE [LARGE SCALE GENOMIC DNA]</scope>
</reference>
<organism evidence="2 3">
    <name type="scientific">Altererythrobacter xiamenensis</name>
    <dbReference type="NCBI Taxonomy" id="1316679"/>
    <lineage>
        <taxon>Bacteria</taxon>
        <taxon>Pseudomonadati</taxon>
        <taxon>Pseudomonadota</taxon>
        <taxon>Alphaproteobacteria</taxon>
        <taxon>Sphingomonadales</taxon>
        <taxon>Erythrobacteraceae</taxon>
        <taxon>Altererythrobacter</taxon>
    </lineage>
</organism>
<feature type="transmembrane region" description="Helical" evidence="1">
    <location>
        <begin position="36"/>
        <end position="56"/>
    </location>
</feature>
<keyword evidence="1" id="KW-0472">Membrane</keyword>
<evidence type="ECO:0000313" key="2">
    <source>
        <dbReference type="EMBL" id="SMQ74626.1"/>
    </source>
</evidence>
<dbReference type="OrthoDB" id="9945732at2"/>
<feature type="transmembrane region" description="Helical" evidence="1">
    <location>
        <begin position="12"/>
        <end position="30"/>
    </location>
</feature>
<dbReference type="Proteomes" id="UP000194420">
    <property type="component" value="Unassembled WGS sequence"/>
</dbReference>
<keyword evidence="1" id="KW-0812">Transmembrane</keyword>
<keyword evidence="1" id="KW-1133">Transmembrane helix</keyword>
<keyword evidence="3" id="KW-1185">Reference proteome</keyword>
<dbReference type="EMBL" id="FXWG01000003">
    <property type="protein sequence ID" value="SMQ74626.1"/>
    <property type="molecule type" value="Genomic_DNA"/>
</dbReference>
<name>A0A1Y6FJP9_9SPHN</name>
<gene>
    <name evidence="2" type="ORF">SAMN06297468_2813</name>
</gene>
<protein>
    <submittedName>
        <fullName evidence="2">Uncharacterized protein</fullName>
    </submittedName>
</protein>
<dbReference type="RefSeq" id="WP_086438649.1">
    <property type="nucleotide sequence ID" value="NZ_FXWG01000003.1"/>
</dbReference>